<dbReference type="PANTHER" id="PTHR40446:SF2">
    <property type="entry name" value="N-ACETYLGLUCOSAMINE-1-PHOSPHODIESTER ALPHA-N-ACETYLGLUCOSAMINIDASE"/>
    <property type="match status" value="1"/>
</dbReference>
<organism evidence="2 3">
    <name type="scientific">Clostridium puniceum</name>
    <dbReference type="NCBI Taxonomy" id="29367"/>
    <lineage>
        <taxon>Bacteria</taxon>
        <taxon>Bacillati</taxon>
        <taxon>Bacillota</taxon>
        <taxon>Clostridia</taxon>
        <taxon>Eubacteriales</taxon>
        <taxon>Clostridiaceae</taxon>
        <taxon>Clostridium</taxon>
    </lineage>
</organism>
<name>A0A1S8TJI2_9CLOT</name>
<evidence type="ECO:0000313" key="3">
    <source>
        <dbReference type="Proteomes" id="UP000190890"/>
    </source>
</evidence>
<keyword evidence="3" id="KW-1185">Reference proteome</keyword>
<protein>
    <recommendedName>
        <fullName evidence="1">Phosphodiester glycosidase domain-containing protein</fullName>
    </recommendedName>
</protein>
<gene>
    <name evidence="2" type="ORF">CLPUN_21940</name>
</gene>
<reference evidence="2 3" key="1">
    <citation type="submission" date="2016-05" db="EMBL/GenBank/DDBJ databases">
        <title>Microbial solvent formation.</title>
        <authorList>
            <person name="Poehlein A."/>
            <person name="Montoya Solano J.D."/>
            <person name="Flitsch S."/>
            <person name="Krabben P."/>
            <person name="Duerre P."/>
            <person name="Daniel R."/>
        </authorList>
    </citation>
    <scope>NUCLEOTIDE SEQUENCE [LARGE SCALE GENOMIC DNA]</scope>
    <source>
        <strain evidence="2 3">DSM 2619</strain>
    </source>
</reference>
<sequence>MLKIIMRLQQLIVVDLKEASSKGAKLAGKGATPTGIIMTGGKVIYSDLEADKKTNLFAITKKGRLIVDKYSINELSKLGSEEALSFGPVLIINGNKTNIAIDGGIALRTAIGQKEDGTIIFMVIDGRSLTSLGATYTEVQEIMYKLGDINAINLDGGKSTTMYYEGKLIQIKEDFMATIDKNRKLIYKDLRM</sequence>
<dbReference type="STRING" id="29367.CLPUN_21940"/>
<dbReference type="EMBL" id="LZZM01000143">
    <property type="protein sequence ID" value="OOM77759.1"/>
    <property type="molecule type" value="Genomic_DNA"/>
</dbReference>
<dbReference type="Pfam" id="PF09992">
    <property type="entry name" value="NAGPA"/>
    <property type="match status" value="1"/>
</dbReference>
<dbReference type="Proteomes" id="UP000190890">
    <property type="component" value="Unassembled WGS sequence"/>
</dbReference>
<evidence type="ECO:0000259" key="1">
    <source>
        <dbReference type="Pfam" id="PF09992"/>
    </source>
</evidence>
<dbReference type="AlphaFoldDB" id="A0A1S8TJI2"/>
<dbReference type="PANTHER" id="PTHR40446">
    <property type="entry name" value="N-ACETYLGLUCOSAMINE-1-PHOSPHODIESTER ALPHA-N-ACETYLGLUCOSAMINIDASE"/>
    <property type="match status" value="1"/>
</dbReference>
<proteinExistence type="predicted"/>
<comment type="caution">
    <text evidence="2">The sequence shown here is derived from an EMBL/GenBank/DDBJ whole genome shotgun (WGS) entry which is preliminary data.</text>
</comment>
<evidence type="ECO:0000313" key="2">
    <source>
        <dbReference type="EMBL" id="OOM77759.1"/>
    </source>
</evidence>
<dbReference type="InterPro" id="IPR018711">
    <property type="entry name" value="NAGPA"/>
</dbReference>
<accession>A0A1S8TJI2</accession>
<feature type="domain" description="Phosphodiester glycosidase" evidence="1">
    <location>
        <begin position="29"/>
        <end position="169"/>
    </location>
</feature>